<comment type="similarity">
    <text evidence="2">Belongs to the major facilitator superfamily.</text>
</comment>
<keyword evidence="5 7" id="KW-1133">Transmembrane helix</keyword>
<dbReference type="Proteomes" id="UP000194127">
    <property type="component" value="Unassembled WGS sequence"/>
</dbReference>
<dbReference type="InterPro" id="IPR011701">
    <property type="entry name" value="MFS"/>
</dbReference>
<evidence type="ECO:0000313" key="10">
    <source>
        <dbReference type="Proteomes" id="UP000194127"/>
    </source>
</evidence>
<dbReference type="InterPro" id="IPR036259">
    <property type="entry name" value="MFS_trans_sf"/>
</dbReference>
<dbReference type="AlphaFoldDB" id="A0A1X6NFY0"/>
<reference evidence="9 10" key="1">
    <citation type="submission" date="2017-04" db="EMBL/GenBank/DDBJ databases">
        <title>Genome Sequence of the Model Brown-Rot Fungus Postia placenta SB12.</title>
        <authorList>
            <consortium name="DOE Joint Genome Institute"/>
            <person name="Gaskell J."/>
            <person name="Kersten P."/>
            <person name="Larrondo L.F."/>
            <person name="Canessa P."/>
            <person name="Martinez D."/>
            <person name="Hibbett D."/>
            <person name="Schmoll M."/>
            <person name="Kubicek C.P."/>
            <person name="Martinez A.T."/>
            <person name="Yadav J."/>
            <person name="Master E."/>
            <person name="Magnuson J.K."/>
            <person name="James T."/>
            <person name="Yaver D."/>
            <person name="Berka R."/>
            <person name="Labutti K."/>
            <person name="Lipzen A."/>
            <person name="Aerts A."/>
            <person name="Barry K."/>
            <person name="Henrissat B."/>
            <person name="Blanchette R."/>
            <person name="Grigoriev I."/>
            <person name="Cullen D."/>
        </authorList>
    </citation>
    <scope>NUCLEOTIDE SEQUENCE [LARGE SCALE GENOMIC DNA]</scope>
    <source>
        <strain evidence="9 10">MAD-698-R-SB12</strain>
    </source>
</reference>
<dbReference type="PANTHER" id="PTHR23501:SF84">
    <property type="entry name" value="VACUOLAR MEMBRANE AMINO ACID UPTAKE TRANSPORTER FNX2"/>
    <property type="match status" value="1"/>
</dbReference>
<evidence type="ECO:0000256" key="6">
    <source>
        <dbReference type="ARBA" id="ARBA00023136"/>
    </source>
</evidence>
<feature type="transmembrane region" description="Helical" evidence="7">
    <location>
        <begin position="292"/>
        <end position="312"/>
    </location>
</feature>
<evidence type="ECO:0000256" key="4">
    <source>
        <dbReference type="ARBA" id="ARBA00022692"/>
    </source>
</evidence>
<dbReference type="GO" id="GO:0012505">
    <property type="term" value="C:endomembrane system"/>
    <property type="evidence" value="ECO:0007669"/>
    <property type="project" value="UniProtKB-SubCell"/>
</dbReference>
<gene>
    <name evidence="9" type="ORF">POSPLADRAFT_1042511</name>
</gene>
<evidence type="ECO:0000256" key="3">
    <source>
        <dbReference type="ARBA" id="ARBA00022448"/>
    </source>
</evidence>
<proteinExistence type="inferred from homology"/>
<dbReference type="Gene3D" id="1.20.1250.20">
    <property type="entry name" value="MFS general substrate transporter like domains"/>
    <property type="match status" value="1"/>
</dbReference>
<evidence type="ECO:0000256" key="2">
    <source>
        <dbReference type="ARBA" id="ARBA00008335"/>
    </source>
</evidence>
<feature type="transmembrane region" description="Helical" evidence="7">
    <location>
        <begin position="147"/>
        <end position="167"/>
    </location>
</feature>
<dbReference type="SUPFAM" id="SSF103473">
    <property type="entry name" value="MFS general substrate transporter"/>
    <property type="match status" value="1"/>
</dbReference>
<sequence>MLGIFLIAMDQTIVASTYAAIGSEFEHLENTSWIATGYMLTLTSFQPLYGKLSDIFGRKSCMIFAYFVFAIGCLFCGLANSMSSLIAARALAGIGGGGIGTVGVIIMSDVVPLRNRGTWQGVANIIFASGQATGAPLGGFLADMIGWRWAFLVQVPMTLLALTSVAFGLKLPSSDNADFKAKLKRVDFAGALTLVVCVFSLLLGLDRGGNIAWSDPITIACFVVFGVLFVAFLLIEWRFASEPFAPKHIATNPSLLACYLTNYFLIGATMIVIFHVSLFLQAVRGFDPSKTGLALLPAVIGGGIGSVSCGLIMKATGRYYALTIAVSLLSCTGMFIIAGVTGPFLFTLAGLGAGLAMMNLGGSGATLTSTLIALIANAGPENQAVATAVSYLFRSLGSVVNLSIATTLFQEKLRTRLHERLTGADIISRVRESLDYVHKLDPITRAAVVSSYSDATQVALWFAVALAGVAVCCTPFIKEKSLAR</sequence>
<dbReference type="InterPro" id="IPR020846">
    <property type="entry name" value="MFS_dom"/>
</dbReference>
<feature type="transmembrane region" description="Helical" evidence="7">
    <location>
        <begin position="388"/>
        <end position="409"/>
    </location>
</feature>
<feature type="transmembrane region" description="Helical" evidence="7">
    <location>
        <begin position="344"/>
        <end position="376"/>
    </location>
</feature>
<dbReference type="STRING" id="670580.A0A1X6NFY0"/>
<evidence type="ECO:0000256" key="5">
    <source>
        <dbReference type="ARBA" id="ARBA00022989"/>
    </source>
</evidence>
<feature type="transmembrane region" description="Helical" evidence="7">
    <location>
        <begin position="61"/>
        <end position="80"/>
    </location>
</feature>
<keyword evidence="4 7" id="KW-0812">Transmembrane</keyword>
<feature type="domain" description="Major facilitator superfamily (MFS) profile" evidence="8">
    <location>
        <begin position="1"/>
        <end position="482"/>
    </location>
</feature>
<feature type="transmembrane region" description="Helical" evidence="7">
    <location>
        <begin position="188"/>
        <end position="205"/>
    </location>
</feature>
<keyword evidence="10" id="KW-1185">Reference proteome</keyword>
<dbReference type="Pfam" id="PF07690">
    <property type="entry name" value="MFS_1"/>
    <property type="match status" value="1"/>
</dbReference>
<feature type="transmembrane region" description="Helical" evidence="7">
    <location>
        <begin position="86"/>
        <end position="110"/>
    </location>
</feature>
<dbReference type="EMBL" id="KZ110591">
    <property type="protein sequence ID" value="OSX67263.1"/>
    <property type="molecule type" value="Genomic_DNA"/>
</dbReference>
<feature type="transmembrane region" description="Helical" evidence="7">
    <location>
        <begin position="458"/>
        <end position="477"/>
    </location>
</feature>
<dbReference type="GeneID" id="36323071"/>
<name>A0A1X6NFY0_9APHY</name>
<dbReference type="OrthoDB" id="3437016at2759"/>
<feature type="transmembrane region" description="Helical" evidence="7">
    <location>
        <begin position="319"/>
        <end position="338"/>
    </location>
</feature>
<evidence type="ECO:0000256" key="7">
    <source>
        <dbReference type="SAM" id="Phobius"/>
    </source>
</evidence>
<dbReference type="FunFam" id="1.20.1720.10:FF:000013">
    <property type="entry name" value="Related to multidrug resistance proteins"/>
    <property type="match status" value="1"/>
</dbReference>
<evidence type="ECO:0000313" key="9">
    <source>
        <dbReference type="EMBL" id="OSX67263.1"/>
    </source>
</evidence>
<organism evidence="9 10">
    <name type="scientific">Postia placenta MAD-698-R-SB12</name>
    <dbReference type="NCBI Taxonomy" id="670580"/>
    <lineage>
        <taxon>Eukaryota</taxon>
        <taxon>Fungi</taxon>
        <taxon>Dikarya</taxon>
        <taxon>Basidiomycota</taxon>
        <taxon>Agaricomycotina</taxon>
        <taxon>Agaricomycetes</taxon>
        <taxon>Polyporales</taxon>
        <taxon>Adustoporiaceae</taxon>
        <taxon>Rhodonia</taxon>
    </lineage>
</organism>
<comment type="subcellular location">
    <subcellularLocation>
        <location evidence="1">Endomembrane system</location>
        <topology evidence="1">Multi-pass membrane protein</topology>
    </subcellularLocation>
</comment>
<accession>A0A1X6NFY0</accession>
<dbReference type="PROSITE" id="PS50850">
    <property type="entry name" value="MFS"/>
    <property type="match status" value="1"/>
</dbReference>
<dbReference type="GO" id="GO:0000329">
    <property type="term" value="C:fungal-type vacuole membrane"/>
    <property type="evidence" value="ECO:0007669"/>
    <property type="project" value="TreeGrafter"/>
</dbReference>
<evidence type="ECO:0000259" key="8">
    <source>
        <dbReference type="PROSITE" id="PS50850"/>
    </source>
</evidence>
<dbReference type="PANTHER" id="PTHR23501">
    <property type="entry name" value="MAJOR FACILITATOR SUPERFAMILY"/>
    <property type="match status" value="1"/>
</dbReference>
<dbReference type="GO" id="GO:0015174">
    <property type="term" value="F:basic amino acid transmembrane transporter activity"/>
    <property type="evidence" value="ECO:0007669"/>
    <property type="project" value="TreeGrafter"/>
</dbReference>
<protein>
    <recommendedName>
        <fullName evidence="8">Major facilitator superfamily (MFS) profile domain-containing protein</fullName>
    </recommendedName>
</protein>
<evidence type="ECO:0000256" key="1">
    <source>
        <dbReference type="ARBA" id="ARBA00004127"/>
    </source>
</evidence>
<dbReference type="RefSeq" id="XP_024344057.1">
    <property type="nucleotide sequence ID" value="XM_024478121.1"/>
</dbReference>
<feature type="transmembrane region" description="Helical" evidence="7">
    <location>
        <begin position="256"/>
        <end position="280"/>
    </location>
</feature>
<dbReference type="Gene3D" id="1.20.1720.10">
    <property type="entry name" value="Multidrug resistance protein D"/>
    <property type="match status" value="1"/>
</dbReference>
<feature type="transmembrane region" description="Helical" evidence="7">
    <location>
        <begin position="217"/>
        <end position="235"/>
    </location>
</feature>
<keyword evidence="6 7" id="KW-0472">Membrane</keyword>
<keyword evidence="3" id="KW-0813">Transport</keyword>